<dbReference type="AlphaFoldDB" id="A0A8J3EE64"/>
<dbReference type="Gene3D" id="3.40.50.300">
    <property type="entry name" value="P-loop containing nucleotide triphosphate hydrolases"/>
    <property type="match status" value="1"/>
</dbReference>
<protein>
    <submittedName>
        <fullName evidence="7">Hemin import ATP-binding protein HmuV</fullName>
    </submittedName>
</protein>
<keyword evidence="8" id="KW-1185">Reference proteome</keyword>
<sequence length="258" mass="26710">MLSARNITLTLGHNTVLHDTCFDAAPGEVTAICGPNGSGKTSLLRCLSGDLPHGGRVTLNGEDISTLEPWQLAARRGVLPQASQLAFPFTTLELVEIGLSHARAPAEGAALRALARTGLAHHAERPVNTLSGGQQQRAHLARVLAQVGSPVGPDSPRWLLLDEPVSALDIAHQLQVMQIARDFADAGGGVVAVMHDLNLTAMFADSVTLMAGGRPLASGTTADVMTSDTLGKAYGCTLRVGSAPPPGTPFVLPQTATA</sequence>
<dbReference type="RefSeq" id="WP_188788618.1">
    <property type="nucleotide sequence ID" value="NZ_BMJV01000001.1"/>
</dbReference>
<keyword evidence="3 7" id="KW-0067">ATP-binding</keyword>
<comment type="function">
    <text evidence="5">Part of the ABC transporter complex HmuTUV involved in hemin import. Responsible for energy coupling to the transport system.</text>
</comment>
<evidence type="ECO:0000256" key="4">
    <source>
        <dbReference type="ARBA" id="ARBA00022967"/>
    </source>
</evidence>
<evidence type="ECO:0000313" key="7">
    <source>
        <dbReference type="EMBL" id="GGG62416.1"/>
    </source>
</evidence>
<dbReference type="SMART" id="SM00382">
    <property type="entry name" value="AAA"/>
    <property type="match status" value="1"/>
</dbReference>
<gene>
    <name evidence="7" type="primary">hmuV</name>
    <name evidence="7" type="ORF">GCM10011415_05870</name>
</gene>
<keyword evidence="4" id="KW-1278">Translocase</keyword>
<dbReference type="Pfam" id="PF00005">
    <property type="entry name" value="ABC_tran"/>
    <property type="match status" value="1"/>
</dbReference>
<evidence type="ECO:0000313" key="8">
    <source>
        <dbReference type="Proteomes" id="UP000617145"/>
    </source>
</evidence>
<keyword evidence="2" id="KW-0547">Nucleotide-binding</keyword>
<dbReference type="PROSITE" id="PS50893">
    <property type="entry name" value="ABC_TRANSPORTER_2"/>
    <property type="match status" value="1"/>
</dbReference>
<name>A0A8J3EE64_9RHOB</name>
<dbReference type="CDD" id="cd03214">
    <property type="entry name" value="ABC_Iron-Siderophores_B12_Hemin"/>
    <property type="match status" value="1"/>
</dbReference>
<reference evidence="7" key="2">
    <citation type="submission" date="2020-09" db="EMBL/GenBank/DDBJ databases">
        <authorList>
            <person name="Sun Q."/>
            <person name="Zhou Y."/>
        </authorList>
    </citation>
    <scope>NUCLEOTIDE SEQUENCE</scope>
    <source>
        <strain evidence="7">CGMCC 1.15762</strain>
    </source>
</reference>
<evidence type="ECO:0000256" key="5">
    <source>
        <dbReference type="ARBA" id="ARBA00037066"/>
    </source>
</evidence>
<comment type="caution">
    <text evidence="7">The sequence shown here is derived from an EMBL/GenBank/DDBJ whole genome shotgun (WGS) entry which is preliminary data.</text>
</comment>
<evidence type="ECO:0000256" key="2">
    <source>
        <dbReference type="ARBA" id="ARBA00022741"/>
    </source>
</evidence>
<dbReference type="NCBIfam" id="NF010068">
    <property type="entry name" value="PRK13548.1"/>
    <property type="match status" value="1"/>
</dbReference>
<reference evidence="7" key="1">
    <citation type="journal article" date="2014" name="Int. J. Syst. Evol. Microbiol.">
        <title>Complete genome sequence of Corynebacterium casei LMG S-19264T (=DSM 44701T), isolated from a smear-ripened cheese.</title>
        <authorList>
            <consortium name="US DOE Joint Genome Institute (JGI-PGF)"/>
            <person name="Walter F."/>
            <person name="Albersmeier A."/>
            <person name="Kalinowski J."/>
            <person name="Ruckert C."/>
        </authorList>
    </citation>
    <scope>NUCLEOTIDE SEQUENCE</scope>
    <source>
        <strain evidence="7">CGMCC 1.15762</strain>
    </source>
</reference>
<keyword evidence="1" id="KW-0813">Transport</keyword>
<evidence type="ECO:0000256" key="3">
    <source>
        <dbReference type="ARBA" id="ARBA00022840"/>
    </source>
</evidence>
<evidence type="ECO:0000259" key="6">
    <source>
        <dbReference type="PROSITE" id="PS50893"/>
    </source>
</evidence>
<evidence type="ECO:0000256" key="1">
    <source>
        <dbReference type="ARBA" id="ARBA00022448"/>
    </source>
</evidence>
<feature type="domain" description="ABC transporter" evidence="6">
    <location>
        <begin position="2"/>
        <end position="237"/>
    </location>
</feature>
<dbReference type="Proteomes" id="UP000617145">
    <property type="component" value="Unassembled WGS sequence"/>
</dbReference>
<dbReference type="PANTHER" id="PTHR42794">
    <property type="entry name" value="HEMIN IMPORT ATP-BINDING PROTEIN HMUV"/>
    <property type="match status" value="1"/>
</dbReference>
<proteinExistence type="predicted"/>
<dbReference type="InterPro" id="IPR027417">
    <property type="entry name" value="P-loop_NTPase"/>
</dbReference>
<dbReference type="GO" id="GO:0016887">
    <property type="term" value="F:ATP hydrolysis activity"/>
    <property type="evidence" value="ECO:0007669"/>
    <property type="project" value="InterPro"/>
</dbReference>
<dbReference type="PANTHER" id="PTHR42794:SF1">
    <property type="entry name" value="HEMIN IMPORT ATP-BINDING PROTEIN HMUV"/>
    <property type="match status" value="1"/>
</dbReference>
<dbReference type="InterPro" id="IPR003439">
    <property type="entry name" value="ABC_transporter-like_ATP-bd"/>
</dbReference>
<dbReference type="GO" id="GO:0005524">
    <property type="term" value="F:ATP binding"/>
    <property type="evidence" value="ECO:0007669"/>
    <property type="project" value="UniProtKB-KW"/>
</dbReference>
<dbReference type="InterPro" id="IPR003593">
    <property type="entry name" value="AAA+_ATPase"/>
</dbReference>
<accession>A0A8J3EE64</accession>
<organism evidence="7 8">
    <name type="scientific">Salipiger pallidus</name>
    <dbReference type="NCBI Taxonomy" id="1775170"/>
    <lineage>
        <taxon>Bacteria</taxon>
        <taxon>Pseudomonadati</taxon>
        <taxon>Pseudomonadota</taxon>
        <taxon>Alphaproteobacteria</taxon>
        <taxon>Rhodobacterales</taxon>
        <taxon>Roseobacteraceae</taxon>
        <taxon>Salipiger</taxon>
    </lineage>
</organism>
<dbReference type="EMBL" id="BMJV01000001">
    <property type="protein sequence ID" value="GGG62416.1"/>
    <property type="molecule type" value="Genomic_DNA"/>
</dbReference>
<dbReference type="SUPFAM" id="SSF52540">
    <property type="entry name" value="P-loop containing nucleoside triphosphate hydrolases"/>
    <property type="match status" value="1"/>
</dbReference>